<keyword evidence="4 7" id="KW-0812">Transmembrane</keyword>
<evidence type="ECO:0000256" key="5">
    <source>
        <dbReference type="ARBA" id="ARBA00022989"/>
    </source>
</evidence>
<dbReference type="GO" id="GO:0006888">
    <property type="term" value="P:endoplasmic reticulum to Golgi vesicle-mediated transport"/>
    <property type="evidence" value="ECO:0007669"/>
    <property type="project" value="InterPro"/>
</dbReference>
<comment type="subcellular location">
    <subcellularLocation>
        <location evidence="1">Membrane</location>
        <topology evidence="1">Multi-pass membrane protein</topology>
    </subcellularLocation>
</comment>
<evidence type="ECO:0000256" key="1">
    <source>
        <dbReference type="ARBA" id="ARBA00004141"/>
    </source>
</evidence>
<comment type="similarity">
    <text evidence="2">Belongs to the SVP26 family.</text>
</comment>
<dbReference type="GO" id="GO:0097020">
    <property type="term" value="F:COPII receptor activity"/>
    <property type="evidence" value="ECO:0007669"/>
    <property type="project" value="InterPro"/>
</dbReference>
<keyword evidence="6 7" id="KW-0472">Membrane</keyword>
<dbReference type="InterPro" id="IPR007277">
    <property type="entry name" value="Svp26/Tex261"/>
</dbReference>
<dbReference type="GO" id="GO:0005789">
    <property type="term" value="C:endoplasmic reticulum membrane"/>
    <property type="evidence" value="ECO:0007669"/>
    <property type="project" value="TreeGrafter"/>
</dbReference>
<dbReference type="GO" id="GO:0030134">
    <property type="term" value="C:COPII-coated ER to Golgi transport vesicle"/>
    <property type="evidence" value="ECO:0007669"/>
    <property type="project" value="TreeGrafter"/>
</dbReference>
<evidence type="ECO:0000256" key="4">
    <source>
        <dbReference type="ARBA" id="ARBA00022692"/>
    </source>
</evidence>
<sequence>MLLHILSWVATFIIILAATFSLAVALYFLAELVEENSVTASKVIRWMIIIDAALFLLLPIFESFPITLVISGLVAQLCHYMLMRTFPAIQIKSPWFAGTIILFLVNHYLAFRHFTEHYYAFNEAFAFFFLFMWLVPMALLVSLSANDMVLPTYSDSASSLGRSSENSFMNNQRRKQGSSLKTFLTYVKEEYLPIIGLGAKKAF</sequence>
<evidence type="ECO:0000256" key="2">
    <source>
        <dbReference type="ARBA" id="ARBA00008096"/>
    </source>
</evidence>
<comment type="caution">
    <text evidence="8">The sequence shown here is derived from an EMBL/GenBank/DDBJ whole genome shotgun (WGS) entry which is preliminary data.</text>
</comment>
<dbReference type="PANTHER" id="PTHR13144">
    <property type="entry name" value="TEX261 PROTEIN"/>
    <property type="match status" value="1"/>
</dbReference>
<evidence type="ECO:0000256" key="3">
    <source>
        <dbReference type="ARBA" id="ARBA00017877"/>
    </source>
</evidence>
<dbReference type="OrthoDB" id="28257at2759"/>
<name>A0A1D1VJU5_RAMVA</name>
<proteinExistence type="inferred from homology"/>
<reference evidence="8 9" key="1">
    <citation type="journal article" date="2016" name="Nat. Commun.">
        <title>Extremotolerant tardigrade genome and improved radiotolerance of human cultured cells by tardigrade-unique protein.</title>
        <authorList>
            <person name="Hashimoto T."/>
            <person name="Horikawa D.D."/>
            <person name="Saito Y."/>
            <person name="Kuwahara H."/>
            <person name="Kozuka-Hata H."/>
            <person name="Shin-I T."/>
            <person name="Minakuchi Y."/>
            <person name="Ohishi K."/>
            <person name="Motoyama A."/>
            <person name="Aizu T."/>
            <person name="Enomoto A."/>
            <person name="Kondo K."/>
            <person name="Tanaka S."/>
            <person name="Hara Y."/>
            <person name="Koshikawa S."/>
            <person name="Sagara H."/>
            <person name="Miura T."/>
            <person name="Yokobori S."/>
            <person name="Miyagawa K."/>
            <person name="Suzuki Y."/>
            <person name="Kubo T."/>
            <person name="Oyama M."/>
            <person name="Kohara Y."/>
            <person name="Fujiyama A."/>
            <person name="Arakawa K."/>
            <person name="Katayama T."/>
            <person name="Toyoda A."/>
            <person name="Kunieda T."/>
        </authorList>
    </citation>
    <scope>NUCLEOTIDE SEQUENCE [LARGE SCALE GENOMIC DNA]</scope>
    <source>
        <strain evidence="8 9">YOKOZUNA-1</strain>
    </source>
</reference>
<evidence type="ECO:0000313" key="9">
    <source>
        <dbReference type="Proteomes" id="UP000186922"/>
    </source>
</evidence>
<organism evidence="8 9">
    <name type="scientific">Ramazzottius varieornatus</name>
    <name type="common">Water bear</name>
    <name type="synonym">Tardigrade</name>
    <dbReference type="NCBI Taxonomy" id="947166"/>
    <lineage>
        <taxon>Eukaryota</taxon>
        <taxon>Metazoa</taxon>
        <taxon>Ecdysozoa</taxon>
        <taxon>Tardigrada</taxon>
        <taxon>Eutardigrada</taxon>
        <taxon>Parachela</taxon>
        <taxon>Hypsibioidea</taxon>
        <taxon>Ramazzottiidae</taxon>
        <taxon>Ramazzottius</taxon>
    </lineage>
</organism>
<keyword evidence="5 7" id="KW-1133">Transmembrane helix</keyword>
<protein>
    <recommendedName>
        <fullName evidence="3">Protein TEX261</fullName>
    </recommendedName>
</protein>
<evidence type="ECO:0000313" key="8">
    <source>
        <dbReference type="EMBL" id="GAV01902.1"/>
    </source>
</evidence>
<feature type="transmembrane region" description="Helical" evidence="7">
    <location>
        <begin position="6"/>
        <end position="30"/>
    </location>
</feature>
<feature type="transmembrane region" description="Helical" evidence="7">
    <location>
        <begin position="124"/>
        <end position="143"/>
    </location>
</feature>
<keyword evidence="9" id="KW-1185">Reference proteome</keyword>
<dbReference type="STRING" id="947166.A0A1D1VJU5"/>
<accession>A0A1D1VJU5</accession>
<dbReference type="EMBL" id="BDGG01000007">
    <property type="protein sequence ID" value="GAV01902.1"/>
    <property type="molecule type" value="Genomic_DNA"/>
</dbReference>
<gene>
    <name evidence="8" type="primary">RvY_12539-1</name>
    <name evidence="8" type="synonym">RvY_12539.1</name>
    <name evidence="8" type="ORF">RvY_12539</name>
</gene>
<dbReference type="GO" id="GO:0000139">
    <property type="term" value="C:Golgi membrane"/>
    <property type="evidence" value="ECO:0007669"/>
    <property type="project" value="TreeGrafter"/>
</dbReference>
<evidence type="ECO:0000256" key="7">
    <source>
        <dbReference type="SAM" id="Phobius"/>
    </source>
</evidence>
<feature type="transmembrane region" description="Helical" evidence="7">
    <location>
        <begin position="95"/>
        <end position="112"/>
    </location>
</feature>
<evidence type="ECO:0000256" key="6">
    <source>
        <dbReference type="ARBA" id="ARBA00023136"/>
    </source>
</evidence>
<dbReference type="Pfam" id="PF04148">
    <property type="entry name" value="Erv26"/>
    <property type="match status" value="1"/>
</dbReference>
<dbReference type="PANTHER" id="PTHR13144:SF0">
    <property type="entry name" value="PROTEIN TEX261"/>
    <property type="match status" value="1"/>
</dbReference>
<dbReference type="Proteomes" id="UP000186922">
    <property type="component" value="Unassembled WGS sequence"/>
</dbReference>
<dbReference type="AlphaFoldDB" id="A0A1D1VJU5"/>